<dbReference type="GO" id="GO:0006952">
    <property type="term" value="P:defense response"/>
    <property type="evidence" value="ECO:0007669"/>
    <property type="project" value="UniProtKB-KW"/>
</dbReference>
<evidence type="ECO:0000256" key="6">
    <source>
        <dbReference type="PROSITE-ProRule" id="PRU01161"/>
    </source>
</evidence>
<dbReference type="AlphaFoldDB" id="A0A200QIX8"/>
<comment type="caution">
    <text evidence="9">The sequence shown here is derived from an EMBL/GenBank/DDBJ whole genome shotgun (WGS) entry which is preliminary data.</text>
</comment>
<proteinExistence type="inferred from homology"/>
<dbReference type="CDD" id="cd07214">
    <property type="entry name" value="Pat17_isozyme_like"/>
    <property type="match status" value="1"/>
</dbReference>
<evidence type="ECO:0000256" key="3">
    <source>
        <dbReference type="ARBA" id="ARBA00022821"/>
    </source>
</evidence>
<dbReference type="OMA" id="QHSPRIF"/>
<dbReference type="EC" id="3.1.1.-" evidence="7"/>
<dbReference type="PANTHER" id="PTHR32176:SF120">
    <property type="entry name" value="PATATIN"/>
    <property type="match status" value="1"/>
</dbReference>
<reference evidence="9 10" key="1">
    <citation type="journal article" date="2017" name="Mol. Plant">
        <title>The Genome of Medicinal Plant Macleaya cordata Provides New Insights into Benzylisoquinoline Alkaloids Metabolism.</title>
        <authorList>
            <person name="Liu X."/>
            <person name="Liu Y."/>
            <person name="Huang P."/>
            <person name="Ma Y."/>
            <person name="Qing Z."/>
            <person name="Tang Q."/>
            <person name="Cao H."/>
            <person name="Cheng P."/>
            <person name="Zheng Y."/>
            <person name="Yuan Z."/>
            <person name="Zhou Y."/>
            <person name="Liu J."/>
            <person name="Tang Z."/>
            <person name="Zhuo Y."/>
            <person name="Zhang Y."/>
            <person name="Yu L."/>
            <person name="Huang J."/>
            <person name="Yang P."/>
            <person name="Peng Q."/>
            <person name="Zhang J."/>
            <person name="Jiang W."/>
            <person name="Zhang Z."/>
            <person name="Lin K."/>
            <person name="Ro D.K."/>
            <person name="Chen X."/>
            <person name="Xiong X."/>
            <person name="Shang Y."/>
            <person name="Huang S."/>
            <person name="Zeng J."/>
        </authorList>
    </citation>
    <scope>NUCLEOTIDE SEQUENCE [LARGE SCALE GENOMIC DNA]</scope>
    <source>
        <strain evidence="10">cv. BLH2017</strain>
        <tissue evidence="9">Root</tissue>
    </source>
</reference>
<evidence type="ECO:0000256" key="7">
    <source>
        <dbReference type="RuleBase" id="RU361262"/>
    </source>
</evidence>
<keyword evidence="2 6" id="KW-0378">Hydrolase</keyword>
<dbReference type="PANTHER" id="PTHR32176">
    <property type="entry name" value="XYLOSE ISOMERASE"/>
    <property type="match status" value="1"/>
</dbReference>
<dbReference type="GO" id="GO:0004620">
    <property type="term" value="F:phospholipase activity"/>
    <property type="evidence" value="ECO:0007669"/>
    <property type="project" value="TreeGrafter"/>
</dbReference>
<comment type="similarity">
    <text evidence="1 7">Belongs to the patatin family.</text>
</comment>
<evidence type="ECO:0000259" key="8">
    <source>
        <dbReference type="PROSITE" id="PS51635"/>
    </source>
</evidence>
<dbReference type="Proteomes" id="UP000195402">
    <property type="component" value="Unassembled WGS sequence"/>
</dbReference>
<keyword evidence="3" id="KW-0611">Plant defense</keyword>
<dbReference type="GO" id="GO:0047372">
    <property type="term" value="F:monoacylglycerol lipase activity"/>
    <property type="evidence" value="ECO:0007669"/>
    <property type="project" value="TreeGrafter"/>
</dbReference>
<dbReference type="InterPro" id="IPR002641">
    <property type="entry name" value="PNPLA_dom"/>
</dbReference>
<dbReference type="GO" id="GO:0016042">
    <property type="term" value="P:lipid catabolic process"/>
    <property type="evidence" value="ECO:0007669"/>
    <property type="project" value="UniProtKB-UniRule"/>
</dbReference>
<dbReference type="EMBL" id="MVGT01001977">
    <property type="protein sequence ID" value="OVA10385.1"/>
    <property type="molecule type" value="Genomic_DNA"/>
</dbReference>
<feature type="active site" description="Proton acceptor" evidence="6">
    <location>
        <position position="216"/>
    </location>
</feature>
<accession>A0A200QIX8</accession>
<evidence type="ECO:0000256" key="5">
    <source>
        <dbReference type="ARBA" id="ARBA00023098"/>
    </source>
</evidence>
<dbReference type="InterPro" id="IPR016035">
    <property type="entry name" value="Acyl_Trfase/lysoPLipase"/>
</dbReference>
<evidence type="ECO:0000313" key="10">
    <source>
        <dbReference type="Proteomes" id="UP000195402"/>
    </source>
</evidence>
<dbReference type="OrthoDB" id="1658288at2759"/>
<organism evidence="9 10">
    <name type="scientific">Macleaya cordata</name>
    <name type="common">Five-seeded plume-poppy</name>
    <name type="synonym">Bocconia cordata</name>
    <dbReference type="NCBI Taxonomy" id="56857"/>
    <lineage>
        <taxon>Eukaryota</taxon>
        <taxon>Viridiplantae</taxon>
        <taxon>Streptophyta</taxon>
        <taxon>Embryophyta</taxon>
        <taxon>Tracheophyta</taxon>
        <taxon>Spermatophyta</taxon>
        <taxon>Magnoliopsida</taxon>
        <taxon>Ranunculales</taxon>
        <taxon>Papaveraceae</taxon>
        <taxon>Papaveroideae</taxon>
        <taxon>Macleaya</taxon>
    </lineage>
</organism>
<dbReference type="SUPFAM" id="SSF52151">
    <property type="entry name" value="FabD/lysophospholipase-like"/>
    <property type="match status" value="1"/>
</dbReference>
<protein>
    <recommendedName>
        <fullName evidence="7">Patatin</fullName>
        <ecNumber evidence="7">3.1.1.-</ecNumber>
    </recommendedName>
</protein>
<feature type="short sequence motif" description="GXSXG" evidence="6">
    <location>
        <begin position="62"/>
        <end position="66"/>
    </location>
</feature>
<dbReference type="Pfam" id="PF01734">
    <property type="entry name" value="Patatin"/>
    <property type="match status" value="1"/>
</dbReference>
<keyword evidence="5 6" id="KW-0443">Lipid metabolism</keyword>
<name>A0A200QIX8_MACCD</name>
<feature type="short sequence motif" description="DGA/G" evidence="6">
    <location>
        <begin position="216"/>
        <end position="218"/>
    </location>
</feature>
<dbReference type="Gene3D" id="3.40.1090.10">
    <property type="entry name" value="Cytosolic phospholipase A2 catalytic domain"/>
    <property type="match status" value="1"/>
</dbReference>
<dbReference type="FunFam" id="3.40.1090.10:FF:000005">
    <property type="entry name" value="Patatin"/>
    <property type="match status" value="1"/>
</dbReference>
<dbReference type="InParanoid" id="A0A200QIX8"/>
<comment type="domain">
    <text evidence="7">The nitrogen atoms of the two glycine residues in the GGXR motif define the oxyanion hole, and stabilize the oxyanion that forms during the nucleophilic attack by the catalytic serine during substrate cleavage.</text>
</comment>
<comment type="function">
    <text evidence="7">Lipolytic acyl hydrolase (LAH).</text>
</comment>
<gene>
    <name evidence="9" type="ORF">BVC80_1001g10</name>
</gene>
<evidence type="ECO:0000256" key="1">
    <source>
        <dbReference type="ARBA" id="ARBA00010240"/>
    </source>
</evidence>
<feature type="domain" description="PNPLA" evidence="8">
    <location>
        <begin position="19"/>
        <end position="229"/>
    </location>
</feature>
<dbReference type="PROSITE" id="PS51635">
    <property type="entry name" value="PNPLA"/>
    <property type="match status" value="1"/>
</dbReference>
<feature type="short sequence motif" description="GXGXXG" evidence="6">
    <location>
        <begin position="23"/>
        <end position="28"/>
    </location>
</feature>
<keyword evidence="4 6" id="KW-0442">Lipid degradation</keyword>
<evidence type="ECO:0000256" key="4">
    <source>
        <dbReference type="ARBA" id="ARBA00022963"/>
    </source>
</evidence>
<keyword evidence="10" id="KW-1185">Reference proteome</keyword>
<evidence type="ECO:0000256" key="2">
    <source>
        <dbReference type="ARBA" id="ARBA00022801"/>
    </source>
</evidence>
<sequence length="405" mass="44621">MANIYNKPSAANGKMVTVLSIDGGGVKGLIPATILDFLEAQLQEIDGDPEARLADYFDVVAGTSTGGLITTMISTPNTNNRPLYAAKDIIPFYLQHSPKIFPQKNSGGLWGSVTNFMGTVTGPKYDGKYLHSLLQGFLGEIKVHQTLTMVVIPTFDIKLLQPIIFSTHEAKRDISKDALLSDLCISTSAAPTFFPAHYFETRDSEDKVLRSFDLIDGGVAANNPTLVAMNQVTKEIFAKNEEFEHIKSMDCTKYLVISLGTGTAKREHKYSAAMASKWGMLQWLYNGANMPLMDAFTQASGDMVDIHASVLFQALHSKKNYLRIEVDDLEGNAASVDISTEENMQKLIQIGQELLKKPVSRVNLETGVYEEVKGEGSNEEALIHFAKLLSEERKARQEKSKQNTS</sequence>
<feature type="active site" description="Nucleophile" evidence="6">
    <location>
        <position position="64"/>
    </location>
</feature>
<evidence type="ECO:0000313" key="9">
    <source>
        <dbReference type="EMBL" id="OVA10385.1"/>
    </source>
</evidence>